<keyword evidence="8" id="KW-0472">Membrane</keyword>
<dbReference type="Pfam" id="PF06148">
    <property type="entry name" value="COG2_N"/>
    <property type="match status" value="2"/>
</dbReference>
<accession>A0A425CB53</accession>
<dbReference type="GO" id="GO:0042147">
    <property type="term" value="P:retrograde transport, endosome to Golgi"/>
    <property type="evidence" value="ECO:0007669"/>
    <property type="project" value="InterPro"/>
</dbReference>
<keyword evidence="12" id="KW-0175">Coiled coil</keyword>
<dbReference type="EMBL" id="QKXF01000214">
    <property type="protein sequence ID" value="RQM14219.1"/>
    <property type="molecule type" value="Genomic_DNA"/>
</dbReference>
<feature type="domain" description="COG complex component COG2 C-terminal" evidence="17">
    <location>
        <begin position="1960"/>
        <end position="2271"/>
    </location>
</feature>
<evidence type="ECO:0000313" key="18">
    <source>
        <dbReference type="EMBL" id="RQM14219.1"/>
    </source>
</evidence>
<feature type="domain" description="Conserved oligomeric Golgi complex subunit 2 N-terminal" evidence="15">
    <location>
        <begin position="94"/>
        <end position="156"/>
    </location>
</feature>
<evidence type="ECO:0000256" key="3">
    <source>
        <dbReference type="ARBA" id="ARBA00020977"/>
    </source>
</evidence>
<gene>
    <name evidence="18" type="ORF">DD237_003314</name>
</gene>
<evidence type="ECO:0000256" key="9">
    <source>
        <dbReference type="ARBA" id="ARBA00023315"/>
    </source>
</evidence>
<keyword evidence="9" id="KW-0012">Acyltransferase</keyword>
<dbReference type="VEuPathDB" id="FungiDB:DD237_003314"/>
<feature type="coiled-coil region" evidence="12">
    <location>
        <begin position="1649"/>
        <end position="1683"/>
    </location>
</feature>
<reference evidence="18 19" key="1">
    <citation type="submission" date="2018-06" db="EMBL/GenBank/DDBJ databases">
        <title>Comparative genomics of downy mildews reveals potential adaptations to biotrophy.</title>
        <authorList>
            <person name="Fletcher K."/>
            <person name="Klosterman S.J."/>
            <person name="Derevnina L."/>
            <person name="Martin F."/>
            <person name="Koike S."/>
            <person name="Reyes Chin-Wo S."/>
            <person name="Mou B."/>
            <person name="Michelmore R."/>
        </authorList>
    </citation>
    <scope>NUCLEOTIDE SEQUENCE [LARGE SCALE GENOMIC DNA]</scope>
    <source>
        <strain evidence="18 19">R13</strain>
    </source>
</reference>
<dbReference type="SUPFAM" id="SSF52777">
    <property type="entry name" value="CoA-dependent acyltransferases"/>
    <property type="match status" value="2"/>
</dbReference>
<evidence type="ECO:0000256" key="7">
    <source>
        <dbReference type="ARBA" id="ARBA00023034"/>
    </source>
</evidence>
<feature type="domain" description="Choline/carnitine acyltransferase" evidence="14">
    <location>
        <begin position="1013"/>
        <end position="1576"/>
    </location>
</feature>
<dbReference type="Pfam" id="PF07928">
    <property type="entry name" value="Vps54"/>
    <property type="match status" value="1"/>
</dbReference>
<dbReference type="Gene3D" id="3.30.559.10">
    <property type="entry name" value="Chloramphenicol acetyltransferase-like domain"/>
    <property type="match status" value="1"/>
</dbReference>
<dbReference type="InterPro" id="IPR039551">
    <property type="entry name" value="Cho/carn_acyl_trans"/>
</dbReference>
<evidence type="ECO:0000256" key="8">
    <source>
        <dbReference type="ARBA" id="ARBA00023136"/>
    </source>
</evidence>
<keyword evidence="5" id="KW-0808">Transferase</keyword>
<dbReference type="InterPro" id="IPR012501">
    <property type="entry name" value="Vps54_C"/>
</dbReference>
<evidence type="ECO:0000256" key="11">
    <source>
        <dbReference type="PIRSR" id="PIRSR600542-1"/>
    </source>
</evidence>
<keyword evidence="6" id="KW-0653">Protein transport</keyword>
<feature type="domain" description="Conserved oligomeric Golgi complex subunit 2 N-terminal" evidence="15">
    <location>
        <begin position="1583"/>
        <end position="1631"/>
    </location>
</feature>
<dbReference type="PANTHER" id="PTHR22589">
    <property type="entry name" value="CARNITINE O-ACYLTRANSFERASE"/>
    <property type="match status" value="1"/>
</dbReference>
<feature type="region of interest" description="Disordered" evidence="13">
    <location>
        <begin position="220"/>
        <end position="244"/>
    </location>
</feature>
<comment type="subcellular location">
    <subcellularLocation>
        <location evidence="1">Golgi apparatus membrane</location>
        <topology evidence="1">Peripheral membrane protein</topology>
    </subcellularLocation>
</comment>
<evidence type="ECO:0000256" key="10">
    <source>
        <dbReference type="ARBA" id="ARBA00031344"/>
    </source>
</evidence>
<dbReference type="Pfam" id="PF00755">
    <property type="entry name" value="Carn_acyltransf"/>
    <property type="match status" value="1"/>
</dbReference>
<keyword evidence="4" id="KW-0813">Transport</keyword>
<dbReference type="PANTHER" id="PTHR22589:SF16">
    <property type="entry name" value="CARNITINE O-PALMITOYLTRANSFERASE 2, MITOCHONDRIAL"/>
    <property type="match status" value="1"/>
</dbReference>
<evidence type="ECO:0000313" key="19">
    <source>
        <dbReference type="Proteomes" id="UP000286097"/>
    </source>
</evidence>
<dbReference type="GO" id="GO:0006635">
    <property type="term" value="P:fatty acid beta-oxidation"/>
    <property type="evidence" value="ECO:0007669"/>
    <property type="project" value="TreeGrafter"/>
</dbReference>
<feature type="domain" description="Vacuolar protein sorting-associated protein 54 C-terminal" evidence="16">
    <location>
        <begin position="718"/>
        <end position="848"/>
    </location>
</feature>
<evidence type="ECO:0000256" key="12">
    <source>
        <dbReference type="SAM" id="Coils"/>
    </source>
</evidence>
<comment type="caution">
    <text evidence="18">The sequence shown here is derived from an EMBL/GenBank/DDBJ whole genome shotgun (WGS) entry which is preliminary data.</text>
</comment>
<comment type="similarity">
    <text evidence="2">Belongs to the carnitine/choline acetyltransferase family.</text>
</comment>
<proteinExistence type="inferred from homology"/>
<dbReference type="Gene3D" id="6.10.250.860">
    <property type="match status" value="1"/>
</dbReference>
<evidence type="ECO:0000256" key="6">
    <source>
        <dbReference type="ARBA" id="ARBA00022927"/>
    </source>
</evidence>
<dbReference type="Gene3D" id="3.30.559.70">
    <property type="entry name" value="Choline/Carnitine o-acyltransferase, domain 2"/>
    <property type="match status" value="1"/>
</dbReference>
<sequence length="2304" mass="261292">MGRLRNLLADKTLDIVSLHRRQKCIKKLHDLMTMIEEVKSAESAVEALVQCQDYTNALNLIESSQAILREHLHGIHGLSLLNEKFRGYRDFINIFEVATFLEDCRVRSPMETIYQDLRHFQTALENQLVAIINEDYAEFLQLSSKLKGVDKAVASVHAPILAVLKRVGEVQEALSALQNKIQTQLQIANELQQQEKDLQSSIKISGKLLLLEDLLEIGSPIEGDDEESSLDKDGPTDFDEDSDDNFENFEQVKKRLHATSAAEGCARLERAAQIFVQLDLEFLDGMHVATIQVIDMLKRMKEEKRLAIVEETLLRRLETEFEAEILPDTYYTRDHAISELTLSYLLRAYVLLDKSHIPEEMIGRLLISQHFISIITSPEWTFQDKEENSDKKRLGNIDDEKDNVQLKVTCLVDVLFRLDALDDTVKIYLDQLNEEIRVVVKTVVTETIAVSYGSNGSTDLGVSSGSESKVSIQLRALTSDEFLQCVQMIFEHMIMVLKRAVVVQGILVKSMQKKIDELIEEKKRVKDEAYSAGTQDMEATEGMASSDGRSPSKTVSDKHKKPGEWKKKKTRCVRVIREIDEVVRKICEFAQRSVSNLFAVRKEIQAVYTMPQLRKLYDTTMDFVISIERLTGKTDYTLRGALFSQLKLFLEKYHQIQVTKLVSTLDRELWKNTEISEARHKYLVDLSSGKGVALVLSDDRKIADETAPPRKMVSICGKSFRVVWSVLLMLEIVMNYMSCAANFPVLATDVLLRSIEMFRLFNSRTTQLVLGAGAMQIARLRSISARHLALASQSLELSMTLIPHIKAALAAHFTDRQKLLLEEFDRVLRDYAEHNEKIYSKFTGIVEDQIMKRFLENVATEVDYDLASLVVPTNPMRGITQSTLKLHAVLHPILSPPQMKDVMSRVFDMFTQKLPDCFKLVQPRTAAGRKRVLEDVDMFVKSFNEVTELTFDGGSLLSHFKNAYSNMRILTSLRPLTTHAHAHARALRSVAGMQQPGWFNRMLLTNEYNLPRLPVPQLEETVQRYLESVRPLVHTRDWEEHVGLAKAFQNAEGRQLQELLLKRELKQAMGRAYPFSYIEEDWDKMYLGGRYQSPINVNPSYGLLDETDGNLDGMLPRSAAFVRSMVKWWTKVKNSELEQDKNQCMAGFARQFGTAKVPKKGMDVLVSHPRATHIAVMKRNQFFKLNVLSPDGKQLLSQRQLEEQLDFILHSTSKGNHDDLDLSTLTAEERDTWAQVRDDLVAHNPVNAETLEVIDSALFILVLEDRNPTDMKQRMNLSLHGLGSKRWFDKLQVMVQPDGHLTVNFEHSFSDGTTWNRWLHECWHDMRDSDSGFAPLEEMPEYVGASKPEQLSWKLSNNLVENVKKAEHHFVNFSGNLNSEYLVYENFAKRNCKQWKLSPDGIAQMALQLAFYRAHGKIAPTYESCSTRIFHHGRTETIRSATPAAEAFVKAVETGAATDTQRTLLATAVSRHVEMAKMAQRGLGVDRHLTALNSIASQNDIISDFLASPVRAESTNFLISSSNVTTPFLQYFSFGAVVPHGYGVGYLLHNKSINVSLTHYKDSGISDGKKFKKALEGTVEYVAPLETIYQDLRHFQTALENQLVAIINEDYAEFLQLSSKLKGVDKAVASVHAPILAVLKRVGEVQEAMSALQNKIQTQLQIANELQQQEKDLQSSIKISEKLLLLEDLLEIGSPIEGDDEESSLDKDGPTDFDEDSDDDFENFEQVKKRLHATSAAEGCARLERAAQIFVHLDQEFLNGMHVATIQKEEKRLAVVEETLLRRLETEFVAEILPDTYYNRDHAISELTLSYLLRAYVLLDKSHIPEELIGRLLVHPFAEEHLMRGKLDGRARGSCEGLPQIYESILYFITSKFAGTLALSVCQGESNCSVDILGNAIWKPLQEILSTKYGIIFQAADPERFHQSYTISMRFLADIEERFCKSEIMKSRFRSHESVVEFKEKWNIDVYFQLRASQLASSLEKSFGLKREDSASLDSLHGSVSIIADTSTLGFENSKCLWKALQECWSERIFLAPLLPNFCKLSMQLFAYYIGTWKEPLLNAVRVLNSGTKVDFSSVPLCCLSTEEDLLLAGSDFRVLYKKISQDLLAIVRNHVGDFTDDSQAFVNELFQEPLASLAELETSCWSAAVTMVAADCKKVLPAIRTVKGQYQMTNKPPPTTPSTYVPSIIRPMQEFLEKWGVHFDASKRQNLLQAIVEDVCTIYLTLSSELLRSAAELEESLKSRKLQRHSGSHSALANDGVSDTEKMRMQLLLDLEEIQRELTVLGLDVNRCNKLQEGLAKLSESTR</sequence>
<dbReference type="PROSITE" id="PS00439">
    <property type="entry name" value="ACYLTRANSF_C_1"/>
    <property type="match status" value="1"/>
</dbReference>
<dbReference type="GO" id="GO:0004095">
    <property type="term" value="F:carnitine O-palmitoyltransferase activity"/>
    <property type="evidence" value="ECO:0007669"/>
    <property type="project" value="TreeGrafter"/>
</dbReference>
<dbReference type="InterPro" id="IPR024603">
    <property type="entry name" value="COG_complex_COG2_C"/>
</dbReference>
<dbReference type="Proteomes" id="UP000286097">
    <property type="component" value="Unassembled WGS sequence"/>
</dbReference>
<feature type="region of interest" description="Disordered" evidence="13">
    <location>
        <begin position="1695"/>
        <end position="1719"/>
    </location>
</feature>
<evidence type="ECO:0000259" key="14">
    <source>
        <dbReference type="Pfam" id="PF00755"/>
    </source>
</evidence>
<protein>
    <recommendedName>
        <fullName evidence="3">Conserved oligomeric Golgi complex subunit 2</fullName>
    </recommendedName>
    <alternativeName>
        <fullName evidence="10">Component of oligomeric Golgi complex 2</fullName>
    </alternativeName>
</protein>
<dbReference type="GO" id="GO:0005829">
    <property type="term" value="C:cytosol"/>
    <property type="evidence" value="ECO:0007669"/>
    <property type="project" value="GOC"/>
</dbReference>
<dbReference type="InterPro" id="IPR042231">
    <property type="entry name" value="Cho/carn_acyl_trans_2"/>
</dbReference>
<dbReference type="InterPro" id="IPR024602">
    <property type="entry name" value="COG_su2_N"/>
</dbReference>
<dbReference type="GO" id="GO:0000139">
    <property type="term" value="C:Golgi membrane"/>
    <property type="evidence" value="ECO:0007669"/>
    <property type="project" value="UniProtKB-SubCell"/>
</dbReference>
<keyword evidence="7" id="KW-0333">Golgi apparatus</keyword>
<dbReference type="Pfam" id="PF12022">
    <property type="entry name" value="COG2_C"/>
    <property type="match status" value="1"/>
</dbReference>
<dbReference type="GO" id="GO:0005739">
    <property type="term" value="C:mitochondrion"/>
    <property type="evidence" value="ECO:0007669"/>
    <property type="project" value="TreeGrafter"/>
</dbReference>
<evidence type="ECO:0000259" key="15">
    <source>
        <dbReference type="Pfam" id="PF06148"/>
    </source>
</evidence>
<evidence type="ECO:0000256" key="1">
    <source>
        <dbReference type="ARBA" id="ARBA00004395"/>
    </source>
</evidence>
<dbReference type="PROSITE" id="PS00440">
    <property type="entry name" value="ACYLTRANSF_C_2"/>
    <property type="match status" value="1"/>
</dbReference>
<name>A0A425CB53_9STRA</name>
<dbReference type="GO" id="GO:0015031">
    <property type="term" value="P:protein transport"/>
    <property type="evidence" value="ECO:0007669"/>
    <property type="project" value="UniProtKB-KW"/>
</dbReference>
<evidence type="ECO:0000256" key="5">
    <source>
        <dbReference type="ARBA" id="ARBA00022679"/>
    </source>
</evidence>
<feature type="active site" description="Proton acceptor" evidence="11">
    <location>
        <position position="1307"/>
    </location>
</feature>
<evidence type="ECO:0000259" key="17">
    <source>
        <dbReference type="Pfam" id="PF12022"/>
    </source>
</evidence>
<organism evidence="18 19">
    <name type="scientific">Peronospora effusa</name>
    <dbReference type="NCBI Taxonomy" id="542832"/>
    <lineage>
        <taxon>Eukaryota</taxon>
        <taxon>Sar</taxon>
        <taxon>Stramenopiles</taxon>
        <taxon>Oomycota</taxon>
        <taxon>Peronosporomycetes</taxon>
        <taxon>Peronosporales</taxon>
        <taxon>Peronosporaceae</taxon>
        <taxon>Peronospora</taxon>
    </lineage>
</organism>
<dbReference type="InterPro" id="IPR023213">
    <property type="entry name" value="CAT-like_dom_sf"/>
</dbReference>
<evidence type="ECO:0000256" key="4">
    <source>
        <dbReference type="ARBA" id="ARBA00022448"/>
    </source>
</evidence>
<evidence type="ECO:0000259" key="16">
    <source>
        <dbReference type="Pfam" id="PF07928"/>
    </source>
</evidence>
<dbReference type="InterPro" id="IPR000542">
    <property type="entry name" value="Carn_acyl_trans"/>
</dbReference>
<evidence type="ECO:0000256" key="13">
    <source>
        <dbReference type="SAM" id="MobiDB-lite"/>
    </source>
</evidence>
<evidence type="ECO:0000256" key="2">
    <source>
        <dbReference type="ARBA" id="ARBA00005232"/>
    </source>
</evidence>
<feature type="region of interest" description="Disordered" evidence="13">
    <location>
        <begin position="530"/>
        <end position="563"/>
    </location>
</feature>